<feature type="domain" description="Peptidase S55" evidence="1">
    <location>
        <begin position="1"/>
        <end position="193"/>
    </location>
</feature>
<sequence length="645" mass="67719">MFLRWYCGGVRSSLVDVISERKTRGLLLSLVVSGAVVACGHGAEAQTTGSAASATAMGAAALPPTAAAAMGGSGEAKIFPLAQLKRGMKGVAYTVFEGVNPEPMQIEILGVLKDSLGPGRDMILARLYGAKPEFTGVVAGMSGSPVYIDGRLVGALSYRIGQFSKEPIAGITPIEQMLEVRDDEVRPAAARGTRTRAEEASATGLPAVNAGSGVEMQAMETPLVFSGFSQEAVDRFGDRFRAMGMTPVAGLGSADADAVQPEPLVPGSAVSAVLVRGDLSVAGTCTVTYVDATRLLACGHPITQYGPVDMPMTKAAVVTTLPSPLNAFKIVNTTETVGAFTEDRASAIMGRFGTKARMIPVTVEVVQPPVPGATVSAKHKTFHFEVLDNRQLTPSAMLVSVYQSLQSTNTATAEMSYRMSGEIGVQGLAPVRMSGIVAQNELNPAAINAALFVNDRFSRVYGNPQDQPVVTDLKLKVTGIPERRTATLESARLGVLEASAGDTVDAEVTLRPYQAESRIMRLKVKLPPNLASGRLRVLVSDGATVDRLLSPSGPSRRAEGLADAVDQMNRLHGNDRVYVTLLSREAQAVLDGETLPGVPLSMANVLGPLRDSQRLNLTGESVVEAAAAETDYAVSGSQVLNLTIR</sequence>
<dbReference type="PROSITE" id="PS51494">
    <property type="entry name" value="SPOIVB"/>
    <property type="match status" value="1"/>
</dbReference>
<evidence type="ECO:0000313" key="2">
    <source>
        <dbReference type="EMBL" id="RZU39455.1"/>
    </source>
</evidence>
<dbReference type="AlphaFoldDB" id="A0A4Q7YRK9"/>
<name>A0A4Q7YRK9_9BACT</name>
<keyword evidence="3" id="KW-1185">Reference proteome</keyword>
<dbReference type="EMBL" id="SHKW01000001">
    <property type="protein sequence ID" value="RZU39455.1"/>
    <property type="molecule type" value="Genomic_DNA"/>
</dbReference>
<protein>
    <submittedName>
        <fullName evidence="2">SpoIVB peptidase S55</fullName>
    </submittedName>
</protein>
<proteinExistence type="predicted"/>
<reference evidence="2 3" key="1">
    <citation type="submission" date="2019-02" db="EMBL/GenBank/DDBJ databases">
        <title>Genomic Encyclopedia of Archaeal and Bacterial Type Strains, Phase II (KMG-II): from individual species to whole genera.</title>
        <authorList>
            <person name="Goeker M."/>
        </authorList>
    </citation>
    <scope>NUCLEOTIDE SEQUENCE [LARGE SCALE GENOMIC DNA]</scope>
    <source>
        <strain evidence="2 3">DSM 18101</strain>
    </source>
</reference>
<dbReference type="RefSeq" id="WP_242617721.1">
    <property type="nucleotide sequence ID" value="NZ_SHKW01000001.1"/>
</dbReference>
<accession>A0A4Q7YRK9</accession>
<comment type="caution">
    <text evidence="2">The sequence shown here is derived from an EMBL/GenBank/DDBJ whole genome shotgun (WGS) entry which is preliminary data.</text>
</comment>
<dbReference type="InterPro" id="IPR008763">
    <property type="entry name" value="Peptidase_S55"/>
</dbReference>
<organism evidence="2 3">
    <name type="scientific">Edaphobacter modestus</name>
    <dbReference type="NCBI Taxonomy" id="388466"/>
    <lineage>
        <taxon>Bacteria</taxon>
        <taxon>Pseudomonadati</taxon>
        <taxon>Acidobacteriota</taxon>
        <taxon>Terriglobia</taxon>
        <taxon>Terriglobales</taxon>
        <taxon>Acidobacteriaceae</taxon>
        <taxon>Edaphobacter</taxon>
    </lineage>
</organism>
<dbReference type="Proteomes" id="UP000292958">
    <property type="component" value="Unassembled WGS sequence"/>
</dbReference>
<evidence type="ECO:0000313" key="3">
    <source>
        <dbReference type="Proteomes" id="UP000292958"/>
    </source>
</evidence>
<evidence type="ECO:0000259" key="1">
    <source>
        <dbReference type="PROSITE" id="PS51494"/>
    </source>
</evidence>
<gene>
    <name evidence="2" type="ORF">BDD14_0840</name>
</gene>